<dbReference type="EnsemblMetazoa" id="XM_031933459">
    <property type="protein sequence ID" value="XP_031789319"/>
    <property type="gene ID" value="LOC116418357"/>
</dbReference>
<reference evidence="2" key="1">
    <citation type="submission" date="2021-01" db="UniProtKB">
        <authorList>
            <consortium name="EnsemblMetazoa"/>
        </authorList>
    </citation>
    <scope>IDENTIFICATION</scope>
</reference>
<evidence type="ECO:0000313" key="2">
    <source>
        <dbReference type="EnsemblMetazoa" id="XP_031789319"/>
    </source>
</evidence>
<evidence type="ECO:0000256" key="1">
    <source>
        <dbReference type="SAM" id="MobiDB-lite"/>
    </source>
</evidence>
<dbReference type="KEGG" id="nvi:116418357"/>
<dbReference type="RefSeq" id="XP_031789319.1">
    <property type="nucleotide sequence ID" value="XM_031933459.1"/>
</dbReference>
<accession>A0A7M7QL15</accession>
<dbReference type="AlphaFoldDB" id="A0A7M7QL15"/>
<dbReference type="InParanoid" id="A0A7M7QL15"/>
<feature type="compositionally biased region" description="Low complexity" evidence="1">
    <location>
        <begin position="127"/>
        <end position="180"/>
    </location>
</feature>
<evidence type="ECO:0000313" key="3">
    <source>
        <dbReference type="Proteomes" id="UP000002358"/>
    </source>
</evidence>
<name>A0A7M7QL15_NASVI</name>
<organism evidence="2 3">
    <name type="scientific">Nasonia vitripennis</name>
    <name type="common">Parasitic wasp</name>
    <dbReference type="NCBI Taxonomy" id="7425"/>
    <lineage>
        <taxon>Eukaryota</taxon>
        <taxon>Metazoa</taxon>
        <taxon>Ecdysozoa</taxon>
        <taxon>Arthropoda</taxon>
        <taxon>Hexapoda</taxon>
        <taxon>Insecta</taxon>
        <taxon>Pterygota</taxon>
        <taxon>Neoptera</taxon>
        <taxon>Endopterygota</taxon>
        <taxon>Hymenoptera</taxon>
        <taxon>Apocrita</taxon>
        <taxon>Proctotrupomorpha</taxon>
        <taxon>Chalcidoidea</taxon>
        <taxon>Pteromalidae</taxon>
        <taxon>Pteromalinae</taxon>
        <taxon>Nasonia</taxon>
    </lineage>
</organism>
<feature type="compositionally biased region" description="Basic and acidic residues" evidence="1">
    <location>
        <begin position="181"/>
        <end position="191"/>
    </location>
</feature>
<sequence>MKKDSYMLELQKIAGSSMMAVETILTMLINDEDCDKLQIVSLLNDIAKMAIQMHHDISVSRRSNIFIPNLAPQAAEIIKKAEIHDTLIGNKFAERIKESKALTKLSENFQQKSKPTATVKRKFLFKSPQSRRPFSQQQTGYNQKGYNQKNYNNRTGYNRGNQSNKPNFRSRQQFFNSQNRNQKEENTSQKK</sequence>
<dbReference type="SMR" id="A0A7M7QL15"/>
<dbReference type="OrthoDB" id="7699186at2759"/>
<dbReference type="Proteomes" id="UP000002358">
    <property type="component" value="Unassembled WGS sequence"/>
</dbReference>
<proteinExistence type="predicted"/>
<feature type="region of interest" description="Disordered" evidence="1">
    <location>
        <begin position="125"/>
        <end position="191"/>
    </location>
</feature>
<protein>
    <submittedName>
        <fullName evidence="2">Uncharacterized protein</fullName>
    </submittedName>
</protein>
<keyword evidence="3" id="KW-1185">Reference proteome</keyword>
<dbReference type="GeneID" id="116418357"/>